<dbReference type="HAMAP" id="MF_02034">
    <property type="entry name" value="EgtA"/>
    <property type="match status" value="1"/>
</dbReference>
<name>A0ABY5WD75_9ACTN</name>
<proteinExistence type="inferred from homology"/>
<dbReference type="Gene3D" id="3.30.590.20">
    <property type="match status" value="1"/>
</dbReference>
<dbReference type="Proteomes" id="UP001059617">
    <property type="component" value="Chromosome"/>
</dbReference>
<dbReference type="InterPro" id="IPR006336">
    <property type="entry name" value="GCS2"/>
</dbReference>
<evidence type="ECO:0000256" key="5">
    <source>
        <dbReference type="HAMAP-Rule" id="MF_02034"/>
    </source>
</evidence>
<dbReference type="SUPFAM" id="SSF55931">
    <property type="entry name" value="Glutamine synthetase/guanido kinase"/>
    <property type="match status" value="1"/>
</dbReference>
<dbReference type="PANTHER" id="PTHR34378">
    <property type="entry name" value="GLUTAMATE--CYSTEINE LIGASE, CHLOROPLASTIC"/>
    <property type="match status" value="1"/>
</dbReference>
<comment type="pathway">
    <text evidence="5">Amino-acid biosynthesis; ergothioneine biosynthesis.</text>
</comment>
<evidence type="ECO:0000256" key="6">
    <source>
        <dbReference type="PIRNR" id="PIRNR017901"/>
    </source>
</evidence>
<keyword evidence="8" id="KW-1185">Reference proteome</keyword>
<dbReference type="PIRSF" id="PIRSF017901">
    <property type="entry name" value="GCL"/>
    <property type="match status" value="1"/>
</dbReference>
<keyword evidence="2 5" id="KW-0547">Nucleotide-binding</keyword>
<dbReference type="InterPro" id="IPR035434">
    <property type="entry name" value="GCL_bact_plant"/>
</dbReference>
<evidence type="ECO:0000256" key="2">
    <source>
        <dbReference type="ARBA" id="ARBA00022741"/>
    </source>
</evidence>
<evidence type="ECO:0000256" key="3">
    <source>
        <dbReference type="ARBA" id="ARBA00022840"/>
    </source>
</evidence>
<organism evidence="7 8">
    <name type="scientific">Dactylosporangium fulvum</name>
    <dbReference type="NCBI Taxonomy" id="53359"/>
    <lineage>
        <taxon>Bacteria</taxon>
        <taxon>Bacillati</taxon>
        <taxon>Actinomycetota</taxon>
        <taxon>Actinomycetes</taxon>
        <taxon>Micromonosporales</taxon>
        <taxon>Micromonosporaceae</taxon>
        <taxon>Dactylosporangium</taxon>
    </lineage>
</organism>
<reference evidence="7" key="1">
    <citation type="submission" date="2021-04" db="EMBL/GenBank/DDBJ databases">
        <authorList>
            <person name="Hartkoorn R.C."/>
            <person name="Beaudoing E."/>
            <person name="Hot D."/>
        </authorList>
    </citation>
    <scope>NUCLEOTIDE SEQUENCE</scope>
    <source>
        <strain evidence="7">NRRL B-16292</strain>
    </source>
</reference>
<evidence type="ECO:0000313" key="8">
    <source>
        <dbReference type="Proteomes" id="UP001059617"/>
    </source>
</evidence>
<comment type="function">
    <text evidence="5">Catalyzes the synthesis of gamma-glutamylcysteine (gamma-GC). This compound is used as substrate for the biosynthesis of the low-molecular thiol compound ergothioneine.</text>
</comment>
<keyword evidence="3 5" id="KW-0067">ATP-binding</keyword>
<dbReference type="InterPro" id="IPR017809">
    <property type="entry name" value="EgtA_Actinobacteria"/>
</dbReference>
<sequence>MTFADAPLTEATATAYVAAAGFRVGPVGRVGVELEYCVRDPRRPLHRPAPARVLGLLAHLGDPLPGGSGISVEPGGQLELSSAVGAGLADCVAALAADLALVRHELAVHGLVLDGTGFDTTRRPRMVTDHPRYVALAEYHDRSGPKGRAVMCNSASIQVCLDAGTEEDDWTDFRRRWWLADAIGPVMMAAFANSPQVTRSGRRWVSYRQALRFGTDASRTRAPRRTDDPRSAWARYALSARVAMIADPGPAPWQVPSGLTMRDWLRGHGPRPVTLEDLERHLGTLVPPVRPRGYLELRMIDQQPGDGWVVPAAVVTALLDDPEGAQAAADAAEHLRAPLRRHRDWTAAARDGLADPALATAALACFTAAEEVLRRRDAPLPIRDAVAAFVDRYVLRGRCPADDVRREPRRRLGVVSTG</sequence>
<comment type="similarity">
    <text evidence="5 6">Belongs to the glutamate--cysteine ligase type 2 family. EgtA subfamily.</text>
</comment>
<accession>A0ABY5WD75</accession>
<dbReference type="RefSeq" id="WP_259868084.1">
    <property type="nucleotide sequence ID" value="NZ_CP073720.1"/>
</dbReference>
<reference evidence="7" key="2">
    <citation type="submission" date="2022-09" db="EMBL/GenBank/DDBJ databases">
        <title>Biosynthetic gene clusters of Dactylosporangioum fulvum.</title>
        <authorList>
            <person name="Caradec T."/>
        </authorList>
    </citation>
    <scope>NUCLEOTIDE SEQUENCE</scope>
    <source>
        <strain evidence="7">NRRL B-16292</strain>
    </source>
</reference>
<dbReference type="EMBL" id="CP073720">
    <property type="protein sequence ID" value="UWP87534.1"/>
    <property type="molecule type" value="Genomic_DNA"/>
</dbReference>
<dbReference type="GO" id="GO:0016874">
    <property type="term" value="F:ligase activity"/>
    <property type="evidence" value="ECO:0007669"/>
    <property type="project" value="UniProtKB-KW"/>
</dbReference>
<gene>
    <name evidence="5" type="primary">egtA</name>
    <name evidence="7" type="ORF">Dfulv_25590</name>
</gene>
<dbReference type="EC" id="6.3.2.2" evidence="5"/>
<evidence type="ECO:0000313" key="7">
    <source>
        <dbReference type="EMBL" id="UWP87534.1"/>
    </source>
</evidence>
<protein>
    <recommendedName>
        <fullName evidence="5">Glutamate--cysteine ligase EgtA</fullName>
        <ecNumber evidence="5">6.3.2.2</ecNumber>
    </recommendedName>
    <alternativeName>
        <fullName evidence="5">Gamma-glutamylcysteine synthase</fullName>
        <shortName evidence="5">GCS</shortName>
        <shortName evidence="5">Gamma-ECS</shortName>
    </alternativeName>
</protein>
<dbReference type="PANTHER" id="PTHR34378:SF1">
    <property type="entry name" value="GLUTAMATE--CYSTEINE LIGASE, CHLOROPLASTIC"/>
    <property type="match status" value="1"/>
</dbReference>
<dbReference type="InterPro" id="IPR014746">
    <property type="entry name" value="Gln_synth/guanido_kin_cat_dom"/>
</dbReference>
<evidence type="ECO:0000256" key="1">
    <source>
        <dbReference type="ARBA" id="ARBA00022598"/>
    </source>
</evidence>
<dbReference type="Pfam" id="PF04107">
    <property type="entry name" value="GCS2"/>
    <property type="match status" value="1"/>
</dbReference>
<evidence type="ECO:0000256" key="4">
    <source>
        <dbReference type="ARBA" id="ARBA00048819"/>
    </source>
</evidence>
<keyword evidence="1 5" id="KW-0436">Ligase</keyword>
<comment type="catalytic activity">
    <reaction evidence="4 5 6">
        <text>L-cysteine + L-glutamate + ATP = gamma-L-glutamyl-L-cysteine + ADP + phosphate + H(+)</text>
        <dbReference type="Rhea" id="RHEA:13285"/>
        <dbReference type="ChEBI" id="CHEBI:15378"/>
        <dbReference type="ChEBI" id="CHEBI:29985"/>
        <dbReference type="ChEBI" id="CHEBI:30616"/>
        <dbReference type="ChEBI" id="CHEBI:35235"/>
        <dbReference type="ChEBI" id="CHEBI:43474"/>
        <dbReference type="ChEBI" id="CHEBI:58173"/>
        <dbReference type="ChEBI" id="CHEBI:456216"/>
        <dbReference type="EC" id="6.3.2.2"/>
    </reaction>
</comment>